<protein>
    <submittedName>
        <fullName evidence="1">Uncharacterized protein</fullName>
    </submittedName>
</protein>
<dbReference type="Proteomes" id="UP000006465">
    <property type="component" value="Chromosome"/>
</dbReference>
<evidence type="ECO:0000313" key="2">
    <source>
        <dbReference type="Proteomes" id="UP000006465"/>
    </source>
</evidence>
<dbReference type="AlphaFoldDB" id="A0AAU8PHU5"/>
<sequence>MKLICNRFVSQKHEHVFTFCERLKAEHAISREKKSMRKICITLGSMLVMTGVAVAPAHATEPVNYSLTQPQQAEKTQTVTYSDGTTVTGVLTEDGKNVRLYLNGEYAKTASSWSLLKRRSLPSHQTQIQFNYVAHVGTF</sequence>
<name>A0AAU8PHU5_CORPS</name>
<organism evidence="1 2">
    <name type="scientific">Corynebacterium pseudotuberculosis 258</name>
    <dbReference type="NCBI Taxonomy" id="1168865"/>
    <lineage>
        <taxon>Bacteria</taxon>
        <taxon>Bacillati</taxon>
        <taxon>Actinomycetota</taxon>
        <taxon>Actinomycetes</taxon>
        <taxon>Mycobacteriales</taxon>
        <taxon>Corynebacteriaceae</taxon>
        <taxon>Corynebacterium</taxon>
    </lineage>
</organism>
<gene>
    <name evidence="1" type="ORF">CP258_00275</name>
</gene>
<dbReference type="EMBL" id="CP003540">
    <property type="protein sequence ID" value="AFK15707.2"/>
    <property type="molecule type" value="Genomic_DNA"/>
</dbReference>
<dbReference type="KEGG" id="coe:CP258_00275"/>
<reference evidence="1 2" key="1">
    <citation type="journal article" date="2013" name="J. Biotechnol.">
        <title>Genome sequence of Corynebacterium pseudotuberculosis biovar equi strain 258 and prediction of antigenic targets to improve biotechnological vaccine production.</title>
        <authorList>
            <person name="Soares S.C."/>
            <person name="Trost E."/>
            <person name="Ramos R.T."/>
            <person name="Carneiro A.R."/>
            <person name="Santos A.R."/>
            <person name="Pinto A.C."/>
            <person name="Barbosa E."/>
            <person name="Aburjaile F."/>
            <person name="Ali A."/>
            <person name="Diniz C.A."/>
            <person name="Hassan S.S."/>
            <person name="Fiaux K."/>
            <person name="Guimaraes L.C."/>
            <person name="Bakhtiar S.M."/>
            <person name="Pereira U."/>
            <person name="Almeida S.S."/>
            <person name="Abreu V.A."/>
            <person name="Rocha F.S."/>
            <person name="Dorella F.A."/>
            <person name="Miyoshi A."/>
            <person name="Silva A."/>
            <person name="Azevedo V."/>
            <person name="Tauch A."/>
        </authorList>
    </citation>
    <scope>NUCLEOTIDE SEQUENCE [LARGE SCALE GENOMIC DNA]</scope>
    <source>
        <strain evidence="1 2">258</strain>
    </source>
</reference>
<accession>A0AAU8PHU5</accession>
<evidence type="ECO:0000313" key="1">
    <source>
        <dbReference type="EMBL" id="AFK15707.2"/>
    </source>
</evidence>
<proteinExistence type="predicted"/>